<dbReference type="STRING" id="67285.AQI88_41915"/>
<dbReference type="EMBL" id="LMWL01000131">
    <property type="protein sequence ID" value="KUM84322.1"/>
    <property type="molecule type" value="Genomic_DNA"/>
</dbReference>
<protein>
    <recommendedName>
        <fullName evidence="3">Tat pathway signal protein</fullName>
    </recommendedName>
</protein>
<comment type="caution">
    <text evidence="1">The sequence shown here is derived from an EMBL/GenBank/DDBJ whole genome shotgun (WGS) entry which is preliminary data.</text>
</comment>
<evidence type="ECO:0000313" key="2">
    <source>
        <dbReference type="Proteomes" id="UP000054241"/>
    </source>
</evidence>
<organism evidence="1 2">
    <name type="scientific">Streptomyces cellostaticus</name>
    <dbReference type="NCBI Taxonomy" id="67285"/>
    <lineage>
        <taxon>Bacteria</taxon>
        <taxon>Bacillati</taxon>
        <taxon>Actinomycetota</taxon>
        <taxon>Actinomycetes</taxon>
        <taxon>Kitasatosporales</taxon>
        <taxon>Streptomycetaceae</taxon>
        <taxon>Streptomyces</taxon>
    </lineage>
</organism>
<dbReference type="AlphaFoldDB" id="A0A117PPG1"/>
<proteinExistence type="predicted"/>
<gene>
    <name evidence="1" type="ORF">AQI88_41915</name>
</gene>
<accession>A0A117PPG1</accession>
<dbReference type="Proteomes" id="UP000054241">
    <property type="component" value="Unassembled WGS sequence"/>
</dbReference>
<dbReference type="RefSeq" id="WP_067011069.1">
    <property type="nucleotide sequence ID" value="NZ_BNDU01000008.1"/>
</dbReference>
<sequence length="460" mass="49542">MTQRMPNHQLKALIEESGLPYDGVARAVKAVALESGQRLGTNKSAVHHWVQGAEPSGATPGYLAEALSRRLGRRITREDLGLGSRSEGEDESIGLTLDFDPIETLTALGEADVNRRRFLAASAYSMAAATLPLEMVQEAAARTRTVSGGAVAGHADVAAVRDMVKLFMDMDERHGGQHGRTAFVQYLVTDVAELCRGRFASEQVRAEALSVASAGAHLAGWKAYDSGEQGLAQRYYLQSLALARASGVPGQDGFVMRTMSQQGMKLHRPEHCLALAATGWDRAKGRVDAQVEALFAVTHAHALAKTGQRRAAVADIEHARTALAAGVRSGDEVPFWALVWGPPAATVHSRTAKVFETLGDRPNAARQYATAAASRPGTTYARIIALDLVAQAEQQAKQGSIEQACVTWGRAIDTMAGVKSTRTLKAVRSLRSDLRPYRARGVRVAAELDERARIFLTHHR</sequence>
<evidence type="ECO:0008006" key="3">
    <source>
        <dbReference type="Google" id="ProtNLM"/>
    </source>
</evidence>
<keyword evidence="2" id="KW-1185">Reference proteome</keyword>
<evidence type="ECO:0000313" key="1">
    <source>
        <dbReference type="EMBL" id="KUM84322.1"/>
    </source>
</evidence>
<dbReference type="OrthoDB" id="3213425at2"/>
<reference evidence="1 2" key="1">
    <citation type="submission" date="2015-10" db="EMBL/GenBank/DDBJ databases">
        <title>Draft genome sequence of Streptomyces cellostaticus DSM 40189, type strain for the species Streptomyces cellostaticus.</title>
        <authorList>
            <person name="Ruckert C."/>
            <person name="Winkler A."/>
            <person name="Kalinowski J."/>
            <person name="Kampfer P."/>
            <person name="Glaeser S."/>
        </authorList>
    </citation>
    <scope>NUCLEOTIDE SEQUENCE [LARGE SCALE GENOMIC DNA]</scope>
    <source>
        <strain evidence="1 2">DSM 40189</strain>
    </source>
</reference>
<name>A0A117PPG1_9ACTN</name>